<keyword evidence="3 5" id="KW-1133">Transmembrane helix</keyword>
<dbReference type="InterPro" id="IPR007632">
    <property type="entry name" value="Anoctamin"/>
</dbReference>
<dbReference type="InterPro" id="IPR049452">
    <property type="entry name" value="Anoctamin_TM"/>
</dbReference>
<reference evidence="7" key="1">
    <citation type="submission" date="2022-08" db="EMBL/GenBank/DDBJ databases">
        <title>Novel sulphate-reducing endosymbionts in the free-living metamonad Anaeramoeba.</title>
        <authorList>
            <person name="Jerlstrom-Hultqvist J."/>
            <person name="Cepicka I."/>
            <person name="Gallot-Lavallee L."/>
            <person name="Salas-Leiva D."/>
            <person name="Curtis B.A."/>
            <person name="Zahonova K."/>
            <person name="Pipaliya S."/>
            <person name="Dacks J."/>
            <person name="Roger A.J."/>
        </authorList>
    </citation>
    <scope>NUCLEOTIDE SEQUENCE</scope>
    <source>
        <strain evidence="7">Busselton2</strain>
    </source>
</reference>
<proteinExistence type="predicted"/>
<dbReference type="PANTHER" id="PTHR12308">
    <property type="entry name" value="ANOCTAMIN"/>
    <property type="match status" value="1"/>
</dbReference>
<evidence type="ECO:0000256" key="4">
    <source>
        <dbReference type="ARBA" id="ARBA00023136"/>
    </source>
</evidence>
<dbReference type="Proteomes" id="UP001146793">
    <property type="component" value="Unassembled WGS sequence"/>
</dbReference>
<comment type="subcellular location">
    <subcellularLocation>
        <location evidence="1">Membrane</location>
        <topology evidence="1">Multi-pass membrane protein</topology>
    </subcellularLocation>
</comment>
<feature type="domain" description="Anoctamin transmembrane" evidence="6">
    <location>
        <begin position="118"/>
        <end position="183"/>
    </location>
</feature>
<accession>A0AAV7YAL0</accession>
<protein>
    <submittedName>
        <fullName evidence="7">Ngep-related</fullName>
    </submittedName>
</protein>
<name>A0AAV7YAL0_9EUKA</name>
<evidence type="ECO:0000313" key="8">
    <source>
        <dbReference type="Proteomes" id="UP001146793"/>
    </source>
</evidence>
<feature type="transmembrane region" description="Helical" evidence="5">
    <location>
        <begin position="40"/>
        <end position="60"/>
    </location>
</feature>
<evidence type="ECO:0000313" key="7">
    <source>
        <dbReference type="EMBL" id="KAJ3425632.1"/>
    </source>
</evidence>
<dbReference type="PANTHER" id="PTHR12308:SF73">
    <property type="entry name" value="ANOCTAMIN"/>
    <property type="match status" value="1"/>
</dbReference>
<dbReference type="GO" id="GO:0016020">
    <property type="term" value="C:membrane"/>
    <property type="evidence" value="ECO:0007669"/>
    <property type="project" value="UniProtKB-SubCell"/>
</dbReference>
<feature type="domain" description="Anoctamin transmembrane" evidence="6">
    <location>
        <begin position="3"/>
        <end position="114"/>
    </location>
</feature>
<keyword evidence="4 5" id="KW-0472">Membrane</keyword>
<gene>
    <name evidence="7" type="ORF">M0812_28077</name>
</gene>
<evidence type="ECO:0000256" key="1">
    <source>
        <dbReference type="ARBA" id="ARBA00004141"/>
    </source>
</evidence>
<dbReference type="Pfam" id="PF04547">
    <property type="entry name" value="Anoctamin"/>
    <property type="match status" value="2"/>
</dbReference>
<dbReference type="GO" id="GO:0005254">
    <property type="term" value="F:chloride channel activity"/>
    <property type="evidence" value="ECO:0007669"/>
    <property type="project" value="TreeGrafter"/>
</dbReference>
<dbReference type="AlphaFoldDB" id="A0AAV7YAL0"/>
<comment type="caution">
    <text evidence="7">The sequence shown here is derived from an EMBL/GenBank/DDBJ whole genome shotgun (WGS) entry which is preliminary data.</text>
</comment>
<keyword evidence="2 5" id="KW-0812">Transmembrane</keyword>
<organism evidence="7 8">
    <name type="scientific">Anaeramoeba flamelloides</name>
    <dbReference type="NCBI Taxonomy" id="1746091"/>
    <lineage>
        <taxon>Eukaryota</taxon>
        <taxon>Metamonada</taxon>
        <taxon>Anaeramoebidae</taxon>
        <taxon>Anaeramoeba</taxon>
    </lineage>
</organism>
<evidence type="ECO:0000256" key="5">
    <source>
        <dbReference type="SAM" id="Phobius"/>
    </source>
</evidence>
<feature type="transmembrane region" description="Helical" evidence="5">
    <location>
        <begin position="161"/>
        <end position="181"/>
    </location>
</feature>
<evidence type="ECO:0000256" key="2">
    <source>
        <dbReference type="ARBA" id="ARBA00022692"/>
    </source>
</evidence>
<evidence type="ECO:0000256" key="3">
    <source>
        <dbReference type="ARBA" id="ARBA00022989"/>
    </source>
</evidence>
<dbReference type="EMBL" id="JANTQA010000070">
    <property type="protein sequence ID" value="KAJ3425632.1"/>
    <property type="molecule type" value="Genomic_DNA"/>
</dbReference>
<sequence length="183" mass="21054">MLDFEEDEFVRPEFKGVNRISPITNKTELYYSPQTRKLKYVVIFGFTILKMCATAGASVGLTYEKLFRGIALGAVIFMLSAIFKKFGHKLSEWENHKYDSDFENSLVEKKIAVKMAKRKRKQFKREGNIVEKLQRVEKGAKFAPYDSTVEDYLEMFIQMGFATFLVMAYPCGPLAPLLAFVNN</sequence>
<evidence type="ECO:0000259" key="6">
    <source>
        <dbReference type="Pfam" id="PF04547"/>
    </source>
</evidence>
<feature type="transmembrane region" description="Helical" evidence="5">
    <location>
        <begin position="66"/>
        <end position="83"/>
    </location>
</feature>